<dbReference type="AlphaFoldDB" id="A0A2P2NVL1"/>
<proteinExistence type="predicted"/>
<protein>
    <submittedName>
        <fullName evidence="1">Uncharacterized protein</fullName>
    </submittedName>
</protein>
<evidence type="ECO:0000313" key="1">
    <source>
        <dbReference type="EMBL" id="MBX46483.1"/>
    </source>
</evidence>
<name>A0A2P2NVL1_RHIMU</name>
<organism evidence="1">
    <name type="scientific">Rhizophora mucronata</name>
    <name type="common">Asiatic mangrove</name>
    <dbReference type="NCBI Taxonomy" id="61149"/>
    <lineage>
        <taxon>Eukaryota</taxon>
        <taxon>Viridiplantae</taxon>
        <taxon>Streptophyta</taxon>
        <taxon>Embryophyta</taxon>
        <taxon>Tracheophyta</taxon>
        <taxon>Spermatophyta</taxon>
        <taxon>Magnoliopsida</taxon>
        <taxon>eudicotyledons</taxon>
        <taxon>Gunneridae</taxon>
        <taxon>Pentapetalae</taxon>
        <taxon>rosids</taxon>
        <taxon>fabids</taxon>
        <taxon>Malpighiales</taxon>
        <taxon>Rhizophoraceae</taxon>
        <taxon>Rhizophora</taxon>
    </lineage>
</organism>
<sequence>MRFFFNSRTCLTCVSVLIISS</sequence>
<accession>A0A2P2NVL1</accession>
<dbReference type="EMBL" id="GGEC01065999">
    <property type="protein sequence ID" value="MBX46483.1"/>
    <property type="molecule type" value="Transcribed_RNA"/>
</dbReference>
<reference evidence="1" key="1">
    <citation type="submission" date="2018-02" db="EMBL/GenBank/DDBJ databases">
        <title>Rhizophora mucronata_Transcriptome.</title>
        <authorList>
            <person name="Meera S.P."/>
            <person name="Sreeshan A."/>
            <person name="Augustine A."/>
        </authorList>
    </citation>
    <scope>NUCLEOTIDE SEQUENCE</scope>
    <source>
        <tissue evidence="1">Leaf</tissue>
    </source>
</reference>